<reference evidence="3 4" key="2">
    <citation type="submission" date="2018-11" db="EMBL/GenBank/DDBJ databases">
        <authorList>
            <consortium name="Pathogen Informatics"/>
        </authorList>
    </citation>
    <scope>NUCLEOTIDE SEQUENCE [LARGE SCALE GENOMIC DNA]</scope>
    <source>
        <strain evidence="3">Dakar</strain>
        <strain evidence="4">Dakar, Senegal</strain>
    </source>
</reference>
<dbReference type="GO" id="GO:0016192">
    <property type="term" value="P:vesicle-mediated transport"/>
    <property type="evidence" value="ECO:0007669"/>
    <property type="project" value="TreeGrafter"/>
</dbReference>
<dbReference type="PROSITE" id="PS51776">
    <property type="entry name" value="RH1"/>
    <property type="match status" value="1"/>
</dbReference>
<dbReference type="GO" id="GO:0005078">
    <property type="term" value="F:MAP-kinase scaffold activity"/>
    <property type="evidence" value="ECO:0007669"/>
    <property type="project" value="InterPro"/>
</dbReference>
<dbReference type="PANTHER" id="PTHR13886:SF4">
    <property type="entry name" value="JNK-INTERACTING PROTEIN 3"/>
    <property type="match status" value="1"/>
</dbReference>
<gene>
    <name evidence="3" type="ORF">SCUD_LOCUS22305</name>
</gene>
<dbReference type="WBParaSite" id="SCUD_0002230801-mRNA-1">
    <property type="protein sequence ID" value="SCUD_0002230801-mRNA-1"/>
    <property type="gene ID" value="SCUD_0002230801"/>
</dbReference>
<evidence type="ECO:0000256" key="1">
    <source>
        <dbReference type="SAM" id="Coils"/>
    </source>
</evidence>
<keyword evidence="4" id="KW-1185">Reference proteome</keyword>
<dbReference type="AlphaFoldDB" id="A0A183L4P3"/>
<dbReference type="PANTHER" id="PTHR13886">
    <property type="entry name" value="JNK/SAPK-ASSOCIATED PROTEIN"/>
    <property type="match status" value="1"/>
</dbReference>
<accession>A0A183L4P3</accession>
<dbReference type="GO" id="GO:0030159">
    <property type="term" value="F:signaling receptor complex adaptor activity"/>
    <property type="evidence" value="ECO:0007669"/>
    <property type="project" value="TreeGrafter"/>
</dbReference>
<protein>
    <submittedName>
        <fullName evidence="5">RH1 domain-containing protein</fullName>
    </submittedName>
</protein>
<dbReference type="EMBL" id="UZAK01048942">
    <property type="protein sequence ID" value="VDP78471.1"/>
    <property type="molecule type" value="Genomic_DNA"/>
</dbReference>
<dbReference type="GO" id="GO:0008432">
    <property type="term" value="F:JUN kinase binding"/>
    <property type="evidence" value="ECO:0007669"/>
    <property type="project" value="TreeGrafter"/>
</dbReference>
<reference evidence="5" key="1">
    <citation type="submission" date="2016-06" db="UniProtKB">
        <authorList>
            <consortium name="WormBaseParasite"/>
        </authorList>
    </citation>
    <scope>IDENTIFICATION</scope>
</reference>
<evidence type="ECO:0000313" key="3">
    <source>
        <dbReference type="EMBL" id="VDP78471.1"/>
    </source>
</evidence>
<name>A0A183L4P3_9TREM</name>
<feature type="coiled-coil region" evidence="1">
    <location>
        <begin position="96"/>
        <end position="130"/>
    </location>
</feature>
<dbReference type="InterPro" id="IPR039911">
    <property type="entry name" value="JIP3/JIP4"/>
</dbReference>
<evidence type="ECO:0000313" key="5">
    <source>
        <dbReference type="WBParaSite" id="SCUD_0002230801-mRNA-1"/>
    </source>
</evidence>
<evidence type="ECO:0000313" key="4">
    <source>
        <dbReference type="Proteomes" id="UP000279833"/>
    </source>
</evidence>
<proteinExistence type="predicted"/>
<dbReference type="InterPro" id="IPR034743">
    <property type="entry name" value="RH1"/>
</dbReference>
<organism evidence="5">
    <name type="scientific">Schistosoma curassoni</name>
    <dbReference type="NCBI Taxonomy" id="6186"/>
    <lineage>
        <taxon>Eukaryota</taxon>
        <taxon>Metazoa</taxon>
        <taxon>Spiralia</taxon>
        <taxon>Lophotrochozoa</taxon>
        <taxon>Platyhelminthes</taxon>
        <taxon>Trematoda</taxon>
        <taxon>Digenea</taxon>
        <taxon>Strigeidida</taxon>
        <taxon>Schistosomatoidea</taxon>
        <taxon>Schistosomatidae</taxon>
        <taxon>Schistosoma</taxon>
    </lineage>
</organism>
<evidence type="ECO:0000259" key="2">
    <source>
        <dbReference type="PROSITE" id="PS51776"/>
    </source>
</evidence>
<dbReference type="Pfam" id="PF09744">
    <property type="entry name" value="RH1"/>
    <property type="match status" value="1"/>
</dbReference>
<feature type="domain" description="RH1" evidence="2">
    <location>
        <begin position="1"/>
        <end position="84"/>
    </location>
</feature>
<dbReference type="GO" id="GO:0019894">
    <property type="term" value="F:kinesin binding"/>
    <property type="evidence" value="ECO:0007669"/>
    <property type="project" value="TreeGrafter"/>
</dbReference>
<sequence length="218" mass="25538">MDFGKEQRISPRVYQLAQIIYREFEVIKKVYGESAYGGLVPIVVGILEEMDLLTVDKQKLDLDLNLLTAEKNDISVQLCRQKELYIAAKRHIHCLEDELLGMKKETDKKFEELEENSRHYQLLVKNANDHRRVYCAAVRSVLLNGCETWPLRVEDSRKLLVFDYRCLRNIAGICWDHRVSNNEVKRGILGNDGKLVDEVVNLHRLRWLGHVLRMPEHR</sequence>
<dbReference type="STRING" id="6186.A0A183L4P3"/>
<keyword evidence="1" id="KW-0175">Coiled coil</keyword>
<dbReference type="GO" id="GO:0005737">
    <property type="term" value="C:cytoplasm"/>
    <property type="evidence" value="ECO:0007669"/>
    <property type="project" value="TreeGrafter"/>
</dbReference>
<dbReference type="Proteomes" id="UP000279833">
    <property type="component" value="Unassembled WGS sequence"/>
</dbReference>